<sequence>MRHITNPVINNKAVSEFRNAIVPGIGHTMVNAETINSTTLSPHVLSISISKYFIDMHHR</sequence>
<name>A0A1P8UIZ7_9GAMM</name>
<dbReference type="EMBL" id="CP019434">
    <property type="protein sequence ID" value="APZ43816.1"/>
    <property type="molecule type" value="Genomic_DNA"/>
</dbReference>
<dbReference type="Proteomes" id="UP000243807">
    <property type="component" value="Chromosome"/>
</dbReference>
<gene>
    <name evidence="1" type="ORF">BW247_12555</name>
</gene>
<organism evidence="1 2">
    <name type="scientific">Acidihalobacter ferrooxydans</name>
    <dbReference type="NCBI Taxonomy" id="1765967"/>
    <lineage>
        <taxon>Bacteria</taxon>
        <taxon>Pseudomonadati</taxon>
        <taxon>Pseudomonadota</taxon>
        <taxon>Gammaproteobacteria</taxon>
        <taxon>Chromatiales</taxon>
        <taxon>Ectothiorhodospiraceae</taxon>
        <taxon>Acidihalobacter</taxon>
    </lineage>
</organism>
<keyword evidence="2" id="KW-1185">Reference proteome</keyword>
<evidence type="ECO:0000313" key="2">
    <source>
        <dbReference type="Proteomes" id="UP000243807"/>
    </source>
</evidence>
<dbReference type="KEGG" id="afy:BW247_12555"/>
<accession>A0A1P8UIZ7</accession>
<reference evidence="1 2" key="1">
    <citation type="submission" date="2017-01" db="EMBL/GenBank/DDBJ databases">
        <title>Draft sequence of Acidihalobacter ferrooxidans strain DSM 14175 (strain V8).</title>
        <authorList>
            <person name="Khaleque H.N."/>
            <person name="Ramsay J.P."/>
            <person name="Murphy R.J.T."/>
            <person name="Kaksonen A.H."/>
            <person name="Boxall N.J."/>
            <person name="Watkin E.L.J."/>
        </authorList>
    </citation>
    <scope>NUCLEOTIDE SEQUENCE [LARGE SCALE GENOMIC DNA]</scope>
    <source>
        <strain evidence="1 2">V8</strain>
    </source>
</reference>
<dbReference type="AlphaFoldDB" id="A0A1P8UIZ7"/>
<proteinExistence type="predicted"/>
<protein>
    <submittedName>
        <fullName evidence="1">Uncharacterized protein</fullName>
    </submittedName>
</protein>
<evidence type="ECO:0000313" key="1">
    <source>
        <dbReference type="EMBL" id="APZ43816.1"/>
    </source>
</evidence>